<reference evidence="15 16" key="1">
    <citation type="submission" date="2019-01" db="EMBL/GenBank/DDBJ databases">
        <title>Genome Assembly of Collichthys lucidus.</title>
        <authorList>
            <person name="Cai M."/>
            <person name="Xiao S."/>
        </authorList>
    </citation>
    <scope>NUCLEOTIDE SEQUENCE [LARGE SCALE GENOMIC DNA]</scope>
    <source>
        <strain evidence="15">JT15FE1705JMU</strain>
        <tissue evidence="15">Muscle</tissue>
    </source>
</reference>
<dbReference type="InterPro" id="IPR000276">
    <property type="entry name" value="GPCR_Rhodpsn"/>
</dbReference>
<keyword evidence="16" id="KW-1185">Reference proteome</keyword>
<comment type="subcellular location">
    <subcellularLocation>
        <location evidence="1">Cell membrane</location>
        <topology evidence="1">Multi-pass membrane protein</topology>
    </subcellularLocation>
</comment>
<protein>
    <submittedName>
        <fullName evidence="15">Olfactory receptor 6K3</fullName>
    </submittedName>
</protein>
<evidence type="ECO:0000259" key="14">
    <source>
        <dbReference type="PROSITE" id="PS50262"/>
    </source>
</evidence>
<evidence type="ECO:0000256" key="1">
    <source>
        <dbReference type="ARBA" id="ARBA00004651"/>
    </source>
</evidence>
<evidence type="ECO:0000256" key="12">
    <source>
        <dbReference type="ARBA" id="ARBA00023224"/>
    </source>
</evidence>
<keyword evidence="8 13" id="KW-0472">Membrane</keyword>
<keyword evidence="10 15" id="KW-0675">Receptor</keyword>
<dbReference type="PANTHER" id="PTHR26451">
    <property type="entry name" value="G_PROTEIN_RECEP_F1_2 DOMAIN-CONTAINING PROTEIN"/>
    <property type="match status" value="1"/>
</dbReference>
<evidence type="ECO:0000256" key="8">
    <source>
        <dbReference type="ARBA" id="ARBA00023136"/>
    </source>
</evidence>
<dbReference type="Proteomes" id="UP000298787">
    <property type="component" value="Chromosome 2"/>
</dbReference>
<keyword evidence="11" id="KW-0325">Glycoprotein</keyword>
<gene>
    <name evidence="15" type="ORF">D9C73_001945</name>
</gene>
<keyword evidence="12" id="KW-0807">Transducer</keyword>
<dbReference type="GO" id="GO:0004930">
    <property type="term" value="F:G protein-coupled receptor activity"/>
    <property type="evidence" value="ECO:0007669"/>
    <property type="project" value="UniProtKB-KW"/>
</dbReference>
<evidence type="ECO:0000256" key="13">
    <source>
        <dbReference type="SAM" id="Phobius"/>
    </source>
</evidence>
<dbReference type="Gene3D" id="1.20.1070.10">
    <property type="entry name" value="Rhodopsin 7-helix transmembrane proteins"/>
    <property type="match status" value="1"/>
</dbReference>
<feature type="transmembrane region" description="Helical" evidence="13">
    <location>
        <begin position="58"/>
        <end position="78"/>
    </location>
</feature>
<evidence type="ECO:0000256" key="7">
    <source>
        <dbReference type="ARBA" id="ARBA00023040"/>
    </source>
</evidence>
<dbReference type="EMBL" id="CM014079">
    <property type="protein sequence ID" value="TKS66732.1"/>
    <property type="molecule type" value="Genomic_DNA"/>
</dbReference>
<keyword evidence="7" id="KW-0297">G-protein coupled receptor</keyword>
<dbReference type="AlphaFoldDB" id="A0A4V6AM17"/>
<evidence type="ECO:0000313" key="15">
    <source>
        <dbReference type="EMBL" id="TKS66732.1"/>
    </source>
</evidence>
<dbReference type="InterPro" id="IPR052921">
    <property type="entry name" value="GPCR1_Superfamily_Member"/>
</dbReference>
<dbReference type="GO" id="GO:0005886">
    <property type="term" value="C:plasma membrane"/>
    <property type="evidence" value="ECO:0007669"/>
    <property type="project" value="UniProtKB-SubCell"/>
</dbReference>
<keyword evidence="5" id="KW-0552">Olfaction</keyword>
<dbReference type="GO" id="GO:0005549">
    <property type="term" value="F:odorant binding"/>
    <property type="evidence" value="ECO:0007669"/>
    <property type="project" value="TreeGrafter"/>
</dbReference>
<evidence type="ECO:0000256" key="2">
    <source>
        <dbReference type="ARBA" id="ARBA00022475"/>
    </source>
</evidence>
<dbReference type="PROSITE" id="PS50262">
    <property type="entry name" value="G_PROTEIN_RECEP_F1_2"/>
    <property type="match status" value="1"/>
</dbReference>
<feature type="transmembrane region" description="Helical" evidence="13">
    <location>
        <begin position="141"/>
        <end position="164"/>
    </location>
</feature>
<organism evidence="15 16">
    <name type="scientific">Collichthys lucidus</name>
    <name type="common">Big head croaker</name>
    <name type="synonym">Sciaena lucida</name>
    <dbReference type="NCBI Taxonomy" id="240159"/>
    <lineage>
        <taxon>Eukaryota</taxon>
        <taxon>Metazoa</taxon>
        <taxon>Chordata</taxon>
        <taxon>Craniata</taxon>
        <taxon>Vertebrata</taxon>
        <taxon>Euteleostomi</taxon>
        <taxon>Actinopterygii</taxon>
        <taxon>Neopterygii</taxon>
        <taxon>Teleostei</taxon>
        <taxon>Neoteleostei</taxon>
        <taxon>Acanthomorphata</taxon>
        <taxon>Eupercaria</taxon>
        <taxon>Sciaenidae</taxon>
        <taxon>Collichthys</taxon>
    </lineage>
</organism>
<keyword evidence="3" id="KW-0716">Sensory transduction</keyword>
<keyword evidence="6 13" id="KW-1133">Transmembrane helix</keyword>
<dbReference type="PRINTS" id="PR00245">
    <property type="entry name" value="OLFACTORYR"/>
</dbReference>
<dbReference type="InterPro" id="IPR017452">
    <property type="entry name" value="GPCR_Rhodpsn_7TM"/>
</dbReference>
<dbReference type="PRINTS" id="PR00237">
    <property type="entry name" value="GPCRRHODOPSN"/>
</dbReference>
<proteinExistence type="predicted"/>
<evidence type="ECO:0000256" key="10">
    <source>
        <dbReference type="ARBA" id="ARBA00023170"/>
    </source>
</evidence>
<evidence type="ECO:0000256" key="11">
    <source>
        <dbReference type="ARBA" id="ARBA00023180"/>
    </source>
</evidence>
<evidence type="ECO:0000256" key="6">
    <source>
        <dbReference type="ARBA" id="ARBA00022989"/>
    </source>
</evidence>
<accession>A0A4V6AM17</accession>
<evidence type="ECO:0000256" key="3">
    <source>
        <dbReference type="ARBA" id="ARBA00022606"/>
    </source>
</evidence>
<feature type="transmembrane region" description="Helical" evidence="13">
    <location>
        <begin position="25"/>
        <end position="51"/>
    </location>
</feature>
<evidence type="ECO:0000256" key="4">
    <source>
        <dbReference type="ARBA" id="ARBA00022692"/>
    </source>
</evidence>
<name>A0A4V6AM17_COLLU</name>
<dbReference type="PANTHER" id="PTHR26451:SF847">
    <property type="entry name" value="ODORANT RECEPTOR-RELATED"/>
    <property type="match status" value="1"/>
</dbReference>
<dbReference type="GO" id="GO:0004984">
    <property type="term" value="F:olfactory receptor activity"/>
    <property type="evidence" value="ECO:0007669"/>
    <property type="project" value="InterPro"/>
</dbReference>
<evidence type="ECO:0000313" key="16">
    <source>
        <dbReference type="Proteomes" id="UP000298787"/>
    </source>
</evidence>
<dbReference type="SUPFAM" id="SSF81321">
    <property type="entry name" value="Family A G protein-coupled receptor-like"/>
    <property type="match status" value="1"/>
</dbReference>
<evidence type="ECO:0000256" key="9">
    <source>
        <dbReference type="ARBA" id="ARBA00023157"/>
    </source>
</evidence>
<dbReference type="STRING" id="240159.A0A4V6AM17"/>
<evidence type="ECO:0000256" key="5">
    <source>
        <dbReference type="ARBA" id="ARBA00022725"/>
    </source>
</evidence>
<dbReference type="InterPro" id="IPR000725">
    <property type="entry name" value="Olfact_rcpt"/>
</dbReference>
<sequence length="317" mass="36134">MRNNDSLNPDYFQLTLFSDHGSLRYLFFSLCLLIYMTIISANVVIILAVCLEKSLHQPMYMFISFLSLNSLYGSAGFFPRFLMDILSDTHFISRPSCFAQIYVIYTYASYELIILSIMAYDRLVAICQPLHYHSKMTLKTVIQLLMFAVLYPACAIGSCLYLTVRLRLCGNKLHRVFCSNWPVVQLSCVDTSLNSFVGIVIGLTTIFIPLFFVLYTYLRILLVCRRSSSEFRGKALQTCLPHMVTFVTYSFSLFCELSLTQFQADNVNPIITVVLSLEYLIIPPINNPLVYGLNLPQIKGAIVRFIKIHKIACAAKM</sequence>
<keyword evidence="9" id="KW-1015">Disulfide bond</keyword>
<feature type="transmembrane region" description="Helical" evidence="13">
    <location>
        <begin position="196"/>
        <end position="218"/>
    </location>
</feature>
<feature type="domain" description="G-protein coupled receptors family 1 profile" evidence="14">
    <location>
        <begin position="41"/>
        <end position="291"/>
    </location>
</feature>
<keyword evidence="4 13" id="KW-0812">Transmembrane</keyword>
<feature type="transmembrane region" description="Helical" evidence="13">
    <location>
        <begin position="98"/>
        <end position="120"/>
    </location>
</feature>
<dbReference type="Pfam" id="PF13853">
    <property type="entry name" value="7tm_4"/>
    <property type="match status" value="1"/>
</dbReference>
<keyword evidence="2" id="KW-1003">Cell membrane</keyword>
<dbReference type="FunFam" id="1.20.1070.10:FF:000024">
    <property type="entry name" value="Olfactory receptor"/>
    <property type="match status" value="1"/>
</dbReference>